<dbReference type="InterPro" id="IPR001910">
    <property type="entry name" value="Inosine/uridine_hydrolase_dom"/>
</dbReference>
<dbReference type="SUPFAM" id="SSF53590">
    <property type="entry name" value="Nucleoside hydrolase"/>
    <property type="match status" value="1"/>
</dbReference>
<dbReference type="OrthoDB" id="9797882at2"/>
<dbReference type="GO" id="GO:0008477">
    <property type="term" value="F:purine nucleosidase activity"/>
    <property type="evidence" value="ECO:0007669"/>
    <property type="project" value="TreeGrafter"/>
</dbReference>
<evidence type="ECO:0000256" key="2">
    <source>
        <dbReference type="ARBA" id="ARBA00023295"/>
    </source>
</evidence>
<dbReference type="PANTHER" id="PTHR12304:SF46">
    <property type="entry name" value="INOSINE-ADENOSINE-GUANOSINE-NUCLEOSIDE HYDROLASE"/>
    <property type="match status" value="1"/>
</dbReference>
<dbReference type="EMBL" id="QCXQ01000003">
    <property type="protein sequence ID" value="PWF99793.1"/>
    <property type="molecule type" value="Genomic_DNA"/>
</dbReference>
<dbReference type="Gene3D" id="3.90.245.10">
    <property type="entry name" value="Ribonucleoside hydrolase-like"/>
    <property type="match status" value="1"/>
</dbReference>
<feature type="domain" description="Inosine/uridine-preferring nucleoside hydrolase" evidence="3">
    <location>
        <begin position="5"/>
        <end position="303"/>
    </location>
</feature>
<evidence type="ECO:0000313" key="5">
    <source>
        <dbReference type="Proteomes" id="UP000245080"/>
    </source>
</evidence>
<dbReference type="CDD" id="cd02647">
    <property type="entry name" value="nuc_hydro_TvIAG"/>
    <property type="match status" value="1"/>
</dbReference>
<evidence type="ECO:0000313" key="4">
    <source>
        <dbReference type="EMBL" id="PWF99793.1"/>
    </source>
</evidence>
<comment type="caution">
    <text evidence="4">The sequence shown here is derived from an EMBL/GenBank/DDBJ whole genome shotgun (WGS) entry which is preliminary data.</text>
</comment>
<dbReference type="Pfam" id="PF01156">
    <property type="entry name" value="IU_nuc_hydro"/>
    <property type="match status" value="1"/>
</dbReference>
<evidence type="ECO:0000259" key="3">
    <source>
        <dbReference type="Pfam" id="PF01156"/>
    </source>
</evidence>
<evidence type="ECO:0000256" key="1">
    <source>
        <dbReference type="ARBA" id="ARBA00022801"/>
    </source>
</evidence>
<dbReference type="InterPro" id="IPR023186">
    <property type="entry name" value="IUNH"/>
</dbReference>
<name>A0A2V1MXL4_9LACO</name>
<keyword evidence="2" id="KW-0326">Glycosidase</keyword>
<gene>
    <name evidence="4" type="ORF">DCM90_06950</name>
</gene>
<dbReference type="GO" id="GO:0005829">
    <property type="term" value="C:cytosol"/>
    <property type="evidence" value="ECO:0007669"/>
    <property type="project" value="TreeGrafter"/>
</dbReference>
<sequence length="312" mass="34849">MTHNVYFNHDGSVDDVISLLLLLQMDNVRLTGVGVVGADSYLEPALSASRKIIDRFGHGVKLDVAASDSRGVHPFPKEWRMDAFMFDAFPILNESGEIKTPVAEKPAHLDMIDKLKQEDDKTTLVMTGPLTDLARALEVDPTIVDKIEKLYWMGGTMDDKGNVAEPEQDGTVEWNAYWDPEATKAVFDSPIPMQMVGLESTRQVPLTREVRQHWASELKYPALDLIGQGYALVPPLDHFETNSTYFMWDVLTTLASEYPDVVETKPIHGDVITEGPAAGRTFETDDGRPMTLVTKVNHDRFFDLIDELGKKG</sequence>
<keyword evidence="5" id="KW-1185">Reference proteome</keyword>
<proteinExistence type="predicted"/>
<dbReference type="PANTHER" id="PTHR12304">
    <property type="entry name" value="INOSINE-URIDINE PREFERRING NUCLEOSIDE HYDROLASE"/>
    <property type="match status" value="1"/>
</dbReference>
<dbReference type="AlphaFoldDB" id="A0A2V1MXL4"/>
<organism evidence="4 5">
    <name type="scientific">Levilactobacillus bambusae</name>
    <dbReference type="NCBI Taxonomy" id="2024736"/>
    <lineage>
        <taxon>Bacteria</taxon>
        <taxon>Bacillati</taxon>
        <taxon>Bacillota</taxon>
        <taxon>Bacilli</taxon>
        <taxon>Lactobacillales</taxon>
        <taxon>Lactobacillaceae</taxon>
        <taxon>Levilactobacillus</taxon>
    </lineage>
</organism>
<dbReference type="InterPro" id="IPR036452">
    <property type="entry name" value="Ribo_hydro-like"/>
</dbReference>
<keyword evidence="1" id="KW-0378">Hydrolase</keyword>
<reference evidence="4 5" key="1">
    <citation type="journal article" date="2018" name="Int. J. Syst. Evol. Microbiol.">
        <title>Lactobacillus bambusae sp. nov., isolated from a traditional fermented Ma-bamboo shoots of Taiwan.</title>
        <authorList>
            <person name="Wang L.-T."/>
        </authorList>
    </citation>
    <scope>NUCLEOTIDE SEQUENCE [LARGE SCALE GENOMIC DNA]</scope>
    <source>
        <strain evidence="4 5">BS-W1</strain>
    </source>
</reference>
<accession>A0A2V1MXL4</accession>
<dbReference type="GO" id="GO:0006152">
    <property type="term" value="P:purine nucleoside catabolic process"/>
    <property type="evidence" value="ECO:0007669"/>
    <property type="project" value="TreeGrafter"/>
</dbReference>
<dbReference type="Proteomes" id="UP000245080">
    <property type="component" value="Unassembled WGS sequence"/>
</dbReference>
<dbReference type="RefSeq" id="WP_109250648.1">
    <property type="nucleotide sequence ID" value="NZ_QCXQ01000003.1"/>
</dbReference>
<protein>
    <submittedName>
        <fullName evidence="4">ABC transporter substrate-binding protein</fullName>
    </submittedName>
</protein>